<dbReference type="GO" id="GO:0008270">
    <property type="term" value="F:zinc ion binding"/>
    <property type="evidence" value="ECO:0007669"/>
    <property type="project" value="UniProtKB-UniRule"/>
</dbReference>
<evidence type="ECO:0000313" key="16">
    <source>
        <dbReference type="EMBL" id="BAU58398.1"/>
    </source>
</evidence>
<feature type="transmembrane region" description="Helical" evidence="14">
    <location>
        <begin position="41"/>
        <end position="61"/>
    </location>
</feature>
<reference evidence="16" key="1">
    <citation type="submission" date="2016-02" db="EMBL/GenBank/DDBJ databases">
        <title>Halorhodospira halochloris DSM-1059 complete genome, version 2.</title>
        <authorList>
            <person name="Tsukatani Y."/>
        </authorList>
    </citation>
    <scope>NUCLEOTIDE SEQUENCE</scope>
    <source>
        <strain evidence="16">DSM 1059</strain>
    </source>
</reference>
<dbReference type="InterPro" id="IPR050083">
    <property type="entry name" value="HtpX_protease"/>
</dbReference>
<feature type="transmembrane region" description="Helical" evidence="14">
    <location>
        <begin position="198"/>
        <end position="220"/>
    </location>
</feature>
<evidence type="ECO:0000256" key="12">
    <source>
        <dbReference type="ARBA" id="ARBA00071790"/>
    </source>
</evidence>
<evidence type="ECO:0000256" key="1">
    <source>
        <dbReference type="ARBA" id="ARBA00004429"/>
    </source>
</evidence>
<organism evidence="16 17">
    <name type="scientific">Halorhodospira halochloris</name>
    <name type="common">Ectothiorhodospira halochloris</name>
    <dbReference type="NCBI Taxonomy" id="1052"/>
    <lineage>
        <taxon>Bacteria</taxon>
        <taxon>Pseudomonadati</taxon>
        <taxon>Pseudomonadota</taxon>
        <taxon>Gammaproteobacteria</taxon>
        <taxon>Chromatiales</taxon>
        <taxon>Ectothiorhodospiraceae</taxon>
        <taxon>Halorhodospira</taxon>
    </lineage>
</organism>
<dbReference type="Pfam" id="PF01435">
    <property type="entry name" value="Peptidase_M48"/>
    <property type="match status" value="1"/>
</dbReference>
<keyword evidence="11 14" id="KW-0472">Membrane</keyword>
<dbReference type="HAMAP" id="MF_00188">
    <property type="entry name" value="Pept_M48_protease_HtpX"/>
    <property type="match status" value="1"/>
</dbReference>
<keyword evidence="8 14" id="KW-0862">Zinc</keyword>
<dbReference type="AlphaFoldDB" id="A0A0X8XBI6"/>
<dbReference type="KEGG" id="hhk:HH1059_16850"/>
<evidence type="ECO:0000256" key="3">
    <source>
        <dbReference type="ARBA" id="ARBA00022475"/>
    </source>
</evidence>
<keyword evidence="3 14" id="KW-1003">Cell membrane</keyword>
<evidence type="ECO:0000256" key="2">
    <source>
        <dbReference type="ARBA" id="ARBA00009779"/>
    </source>
</evidence>
<feature type="active site" evidence="14">
    <location>
        <position position="149"/>
    </location>
</feature>
<name>A0A0X8XBI6_HALHR</name>
<evidence type="ECO:0000256" key="7">
    <source>
        <dbReference type="ARBA" id="ARBA00022801"/>
    </source>
</evidence>
<accession>A0A0X8XBI6</accession>
<dbReference type="Gene3D" id="3.30.2010.10">
    <property type="entry name" value="Metalloproteases ('zincins'), catalytic domain"/>
    <property type="match status" value="1"/>
</dbReference>
<evidence type="ECO:0000256" key="11">
    <source>
        <dbReference type="ARBA" id="ARBA00023136"/>
    </source>
</evidence>
<evidence type="ECO:0000256" key="13">
    <source>
        <dbReference type="ARBA" id="ARBA00080389"/>
    </source>
</evidence>
<dbReference type="CDD" id="cd07335">
    <property type="entry name" value="M48B_HtpX_like"/>
    <property type="match status" value="1"/>
</dbReference>
<proteinExistence type="inferred from homology"/>
<keyword evidence="10 14" id="KW-0482">Metalloprotease</keyword>
<evidence type="ECO:0000256" key="4">
    <source>
        <dbReference type="ARBA" id="ARBA00022670"/>
    </source>
</evidence>
<keyword evidence="9 14" id="KW-1133">Transmembrane helix</keyword>
<protein>
    <recommendedName>
        <fullName evidence="12 14">Protease HtpX</fullName>
        <ecNumber evidence="14">3.4.24.-</ecNumber>
    </recommendedName>
    <alternativeName>
        <fullName evidence="13 14">Heat shock protein HtpX</fullName>
    </alternativeName>
</protein>
<dbReference type="InterPro" id="IPR022919">
    <property type="entry name" value="Pept_M48_protease_HtpX"/>
</dbReference>
<keyword evidence="7 14" id="KW-0378">Hydrolase</keyword>
<dbReference type="GO" id="GO:0004222">
    <property type="term" value="F:metalloendopeptidase activity"/>
    <property type="evidence" value="ECO:0007669"/>
    <property type="project" value="UniProtKB-UniRule"/>
</dbReference>
<feature type="binding site" evidence="14">
    <location>
        <position position="225"/>
    </location>
    <ligand>
        <name>Zn(2+)</name>
        <dbReference type="ChEBI" id="CHEBI:29105"/>
        <note>catalytic</note>
    </ligand>
</feature>
<dbReference type="FunFam" id="3.30.2010.10:FF:000001">
    <property type="entry name" value="Protease HtpX"/>
    <property type="match status" value="1"/>
</dbReference>
<keyword evidence="6 14" id="KW-0479">Metal-binding</keyword>
<evidence type="ECO:0000256" key="8">
    <source>
        <dbReference type="ARBA" id="ARBA00022833"/>
    </source>
</evidence>
<evidence type="ECO:0000256" key="10">
    <source>
        <dbReference type="ARBA" id="ARBA00023049"/>
    </source>
</evidence>
<evidence type="ECO:0000256" key="6">
    <source>
        <dbReference type="ARBA" id="ARBA00022723"/>
    </source>
</evidence>
<keyword evidence="5 14" id="KW-0812">Transmembrane</keyword>
<dbReference type="EC" id="3.4.24.-" evidence="14"/>
<dbReference type="PANTHER" id="PTHR43221">
    <property type="entry name" value="PROTEASE HTPX"/>
    <property type="match status" value="1"/>
</dbReference>
<dbReference type="EMBL" id="AP017372">
    <property type="protein sequence ID" value="BAU58398.1"/>
    <property type="molecule type" value="Genomic_DNA"/>
</dbReference>
<dbReference type="InterPro" id="IPR001915">
    <property type="entry name" value="Peptidase_M48"/>
</dbReference>
<feature type="domain" description="Peptidase M48" evidence="15">
    <location>
        <begin position="83"/>
        <end position="293"/>
    </location>
</feature>
<evidence type="ECO:0000256" key="14">
    <source>
        <dbReference type="HAMAP-Rule" id="MF_00188"/>
    </source>
</evidence>
<evidence type="ECO:0000256" key="9">
    <source>
        <dbReference type="ARBA" id="ARBA00022989"/>
    </source>
</evidence>
<dbReference type="PANTHER" id="PTHR43221:SF1">
    <property type="entry name" value="PROTEASE HTPX"/>
    <property type="match status" value="1"/>
</dbReference>
<keyword evidence="14" id="KW-0346">Stress response</keyword>
<comment type="similarity">
    <text evidence="2 14">Belongs to the peptidase M48B family.</text>
</comment>
<feature type="binding site" evidence="14">
    <location>
        <position position="148"/>
    </location>
    <ligand>
        <name>Zn(2+)</name>
        <dbReference type="ChEBI" id="CHEBI:29105"/>
        <note>catalytic</note>
    </ligand>
</feature>
<keyword evidence="4 14" id="KW-0645">Protease</keyword>
<feature type="transmembrane region" description="Helical" evidence="14">
    <location>
        <begin position="158"/>
        <end position="178"/>
    </location>
</feature>
<dbReference type="NCBIfam" id="NF003965">
    <property type="entry name" value="PRK05457.1"/>
    <property type="match status" value="1"/>
</dbReference>
<gene>
    <name evidence="14" type="primary">htpX</name>
    <name evidence="16" type="synonym">htpX_2</name>
    <name evidence="16" type="ORF">HH1059_16850</name>
</gene>
<comment type="subcellular location">
    <subcellularLocation>
        <location evidence="1">Cell inner membrane</location>
        <topology evidence="1">Multi-pass membrane protein</topology>
    </subcellularLocation>
    <subcellularLocation>
        <location evidence="14">Cell membrane</location>
        <topology evidence="14">Multi-pass membrane protein</topology>
    </subcellularLocation>
</comment>
<evidence type="ECO:0000256" key="5">
    <source>
        <dbReference type="ARBA" id="ARBA00022692"/>
    </source>
</evidence>
<evidence type="ECO:0000313" key="17">
    <source>
        <dbReference type="Proteomes" id="UP000218890"/>
    </source>
</evidence>
<dbReference type="GO" id="GO:0005886">
    <property type="term" value="C:plasma membrane"/>
    <property type="evidence" value="ECO:0007669"/>
    <property type="project" value="UniProtKB-SubCell"/>
</dbReference>
<feature type="binding site" evidence="14">
    <location>
        <position position="152"/>
    </location>
    <ligand>
        <name>Zn(2+)</name>
        <dbReference type="ChEBI" id="CHEBI:29105"/>
        <note>catalytic</note>
    </ligand>
</feature>
<dbReference type="GO" id="GO:0006508">
    <property type="term" value="P:proteolysis"/>
    <property type="evidence" value="ECO:0007669"/>
    <property type="project" value="UniProtKB-KW"/>
</dbReference>
<keyword evidence="17" id="KW-1185">Reference proteome</keyword>
<comment type="cofactor">
    <cofactor evidence="14">
        <name>Zn(2+)</name>
        <dbReference type="ChEBI" id="CHEBI:29105"/>
    </cofactor>
    <text evidence="14">Binds 1 zinc ion per subunit.</text>
</comment>
<evidence type="ECO:0000259" key="15">
    <source>
        <dbReference type="Pfam" id="PF01435"/>
    </source>
</evidence>
<feature type="transmembrane region" description="Helical" evidence="14">
    <location>
        <begin position="7"/>
        <end position="26"/>
    </location>
</feature>
<sequence length="295" mass="32016">MLTRIALLLATNIAVVLVLSIILNLLGVEQYLQQQGINAEIVHLLIMAAGIGFAGSFISLAMSKSMAIRMMGAQVLENPRGETERWVVETVRRFAQREGIGMPDVAIYNAPEINAFATGARRNSALVAVSTGLLQNMSKDEAEAVIAHEVSHVANGDMVTLTLIQGVVNTFVIFLSHIAGRFVDRVVFKNQSGHGPGFWITMIFAQMVLGILASMITMYFSRKREFRADAGAAKLAGSDKMVAALERLKQSVKPQNMPDEMEAFGINGKMGSGIKRLMMSHPPLEERIAALKGSS</sequence>
<dbReference type="Proteomes" id="UP000218890">
    <property type="component" value="Chromosome"/>
</dbReference>